<evidence type="ECO:0000313" key="3">
    <source>
        <dbReference type="EMBL" id="AHA59198.1"/>
    </source>
</evidence>
<keyword evidence="3" id="KW-0614">Plasmid</keyword>
<dbReference type="EMBL" id="KC687076">
    <property type="protein sequence ID" value="AHA59198.1"/>
    <property type="molecule type" value="Genomic_DNA"/>
</dbReference>
<dbReference type="GO" id="GO:0003887">
    <property type="term" value="F:DNA-directed DNA polymerase activity"/>
    <property type="evidence" value="ECO:0007669"/>
    <property type="project" value="InterPro"/>
</dbReference>
<dbReference type="Gene3D" id="1.10.10.10">
    <property type="entry name" value="Winged helix-like DNA-binding domain superfamily/Winged helix DNA-binding domain"/>
    <property type="match status" value="2"/>
</dbReference>
<dbReference type="AlphaFoldDB" id="A0A0C4JMY2"/>
<gene>
    <name evidence="3" type="ORF">H744_p0145</name>
</gene>
<comment type="similarity">
    <text evidence="1">Belongs to the initiator RepB protein family.</text>
</comment>
<proteinExistence type="inferred from homology"/>
<dbReference type="SUPFAM" id="SSF46785">
    <property type="entry name" value="Winged helix' DNA-binding domain"/>
    <property type="match status" value="2"/>
</dbReference>
<sequence length="350" mass="40511">MTNLEQQLKGTQQEIVRTDDSRQLPAQFFKKSHDLIFSQTSLSAREHDLMALLLSRLHEEHWESFKNGLIPKSPAYNFNSDVLCEWLGVKKADLYNTLSDTADRLSDRKVGIKKEGKQSFTFIPLFKRLEYQDAVLTMTPNDELMLEYLGVSQGHAQVDHRVFRKLRREHSKRLYPLLCRFKNQGTRLHPQSIADLHAFFGLLNEKGELIKKSYANNKVFIERCIKMSIEEIAKTDRTIEFDIGPDGYIGYQPIKKGRKIDKIEFLYSWATTYEKKARVREPELVAALTYEDAVESYWDIELERAVPTPAEFHNVKNRLGELAMDDAIAINEGFMRKFKGAMAIVEGIDL</sequence>
<name>A0A0C4JMY2_9GAMM</name>
<evidence type="ECO:0000256" key="1">
    <source>
        <dbReference type="ARBA" id="ARBA00038283"/>
    </source>
</evidence>
<dbReference type="Pfam" id="PF21205">
    <property type="entry name" value="Rep3_C"/>
    <property type="match status" value="1"/>
</dbReference>
<evidence type="ECO:0000259" key="2">
    <source>
        <dbReference type="Pfam" id="PF01051"/>
    </source>
</evidence>
<dbReference type="GO" id="GO:0006270">
    <property type="term" value="P:DNA replication initiation"/>
    <property type="evidence" value="ECO:0007669"/>
    <property type="project" value="InterPro"/>
</dbReference>
<reference evidence="3" key="1">
    <citation type="submission" date="2013-11" db="EMBL/GenBank/DDBJ databases">
        <title>Complete genome sequence of the lipase-producing bacterium Photobacterium gaetbulicola Gung47.</title>
        <authorList>
            <person name="Kim Y.-O."/>
        </authorList>
    </citation>
    <scope>NUCLEOTIDE SEQUENCE</scope>
    <source>
        <strain evidence="3">Gung47</strain>
        <plasmid evidence="3">unnamed</plasmid>
    </source>
</reference>
<dbReference type="InterPro" id="IPR036388">
    <property type="entry name" value="WH-like_DNA-bd_sf"/>
</dbReference>
<geneLocation type="plasmid" evidence="3">
    <name>unnamed</name>
</geneLocation>
<dbReference type="InterPro" id="IPR000525">
    <property type="entry name" value="Initiator_Rep_WH1"/>
</dbReference>
<organism evidence="3">
    <name type="scientific">Photobacterium gaetbulicola Gung47</name>
    <dbReference type="NCBI Taxonomy" id="658445"/>
    <lineage>
        <taxon>Bacteria</taxon>
        <taxon>Pseudomonadati</taxon>
        <taxon>Pseudomonadota</taxon>
        <taxon>Gammaproteobacteria</taxon>
        <taxon>Vibrionales</taxon>
        <taxon>Vibrionaceae</taxon>
        <taxon>Photobacterium</taxon>
    </lineage>
</organism>
<dbReference type="InterPro" id="IPR036390">
    <property type="entry name" value="WH_DNA-bd_sf"/>
</dbReference>
<feature type="domain" description="Initiator Rep protein WH1" evidence="2">
    <location>
        <begin position="30"/>
        <end position="179"/>
    </location>
</feature>
<dbReference type="Pfam" id="PF01051">
    <property type="entry name" value="Rep3_N"/>
    <property type="match status" value="1"/>
</dbReference>
<accession>A0A0C4JMY2</accession>
<protein>
    <submittedName>
        <fullName evidence="3">Putative replication protein</fullName>
    </submittedName>
</protein>